<dbReference type="SMART" id="SM00829">
    <property type="entry name" value="PKS_ER"/>
    <property type="match status" value="1"/>
</dbReference>
<organism evidence="4 5">
    <name type="scientific">Acaryochloris marina (strain MBIC 11017)</name>
    <dbReference type="NCBI Taxonomy" id="329726"/>
    <lineage>
        <taxon>Bacteria</taxon>
        <taxon>Bacillati</taxon>
        <taxon>Cyanobacteriota</taxon>
        <taxon>Cyanophyceae</taxon>
        <taxon>Acaryochloridales</taxon>
        <taxon>Acaryochloridaceae</taxon>
        <taxon>Acaryochloris</taxon>
    </lineage>
</organism>
<dbReference type="InterPro" id="IPR011032">
    <property type="entry name" value="GroES-like_sf"/>
</dbReference>
<proteinExistence type="predicted"/>
<dbReference type="Gene3D" id="3.40.50.720">
    <property type="entry name" value="NAD(P)-binding Rossmann-like Domain"/>
    <property type="match status" value="1"/>
</dbReference>
<dbReference type="SUPFAM" id="SSF50129">
    <property type="entry name" value="GroES-like"/>
    <property type="match status" value="1"/>
</dbReference>
<dbReference type="Proteomes" id="UP000000268">
    <property type="component" value="Plasmid pREB3"/>
</dbReference>
<gene>
    <name evidence="4" type="ordered locus">AM1_C0058</name>
</gene>
<evidence type="ECO:0000313" key="4">
    <source>
        <dbReference type="EMBL" id="ABW32368.1"/>
    </source>
</evidence>
<dbReference type="PANTHER" id="PTHR48106:SF13">
    <property type="entry name" value="QUINONE OXIDOREDUCTASE-RELATED"/>
    <property type="match status" value="1"/>
</dbReference>
<evidence type="ECO:0000313" key="5">
    <source>
        <dbReference type="Proteomes" id="UP000000268"/>
    </source>
</evidence>
<keyword evidence="1" id="KW-0521">NADP</keyword>
<dbReference type="InterPro" id="IPR013154">
    <property type="entry name" value="ADH-like_N"/>
</dbReference>
<keyword evidence="2" id="KW-0560">Oxidoreductase</keyword>
<evidence type="ECO:0000256" key="2">
    <source>
        <dbReference type="ARBA" id="ARBA00023002"/>
    </source>
</evidence>
<dbReference type="Gene3D" id="3.90.180.10">
    <property type="entry name" value="Medium-chain alcohol dehydrogenases, catalytic domain"/>
    <property type="match status" value="1"/>
</dbReference>
<name>A8ZMF7_ACAM1</name>
<sequence length="322" mass="34669">MTIQTMMRAIHMTKIGGPEVLQLAHAPRSIAQANEALIRLSYSGVNYNDVMVRTDFFRHPGASAPELPLILGEEGAGIVEAVGSDDDNFTPGQRVGFFWDKTKTYAEYAAVPAEKLFVLPDDISEEVAVALIHSGLTARALLYEYRPIEKDMPVLITGASGSIGSVLVPWASQLGAKVIATVTSVAQSVGYNRVSCITTHLCRDATANEALSSMAIVLTITPFNQILHKFSIGSNPFTVFSNMASTRSNQPYKKTQPASISTDKVFLANPAPSDLPSIVAIKLAPPINSKYCCENASGSRTPASVANRITYCRIDSLTLIEM</sequence>
<dbReference type="HOGENOM" id="CLU_862279_0_0_3"/>
<dbReference type="InterPro" id="IPR036291">
    <property type="entry name" value="NAD(P)-bd_dom_sf"/>
</dbReference>
<dbReference type="KEGG" id="amr:AM1_C0058"/>
<protein>
    <submittedName>
        <fullName evidence="4">Quinone oxidoreductase/Zn-containing alcohol dehydrogenase, putative</fullName>
    </submittedName>
</protein>
<reference evidence="4 5" key="1">
    <citation type="journal article" date="2008" name="Proc. Natl. Acad. Sci. U.S.A.">
        <title>Niche adaptation and genome expansion in the chlorophyll d-producing cyanobacterium Acaryochloris marina.</title>
        <authorList>
            <person name="Swingley W.D."/>
            <person name="Chen M."/>
            <person name="Cheung P.C."/>
            <person name="Conrad A.L."/>
            <person name="Dejesa L.C."/>
            <person name="Hao J."/>
            <person name="Honchak B.M."/>
            <person name="Karbach L.E."/>
            <person name="Kurdoglu A."/>
            <person name="Lahiri S."/>
            <person name="Mastrian S.D."/>
            <person name="Miyashita H."/>
            <person name="Page L."/>
            <person name="Ramakrishna P."/>
            <person name="Satoh S."/>
            <person name="Sattley W.M."/>
            <person name="Shimada Y."/>
            <person name="Taylor H.L."/>
            <person name="Tomo T."/>
            <person name="Tsuchiya T."/>
            <person name="Wang Z.T."/>
            <person name="Raymond J."/>
            <person name="Mimuro M."/>
            <person name="Blankenship R.E."/>
            <person name="Touchman J.W."/>
        </authorList>
    </citation>
    <scope>NUCLEOTIDE SEQUENCE [LARGE SCALE GENOMIC DNA]</scope>
    <source>
        <strain evidence="5">MBIC 11017</strain>
        <plasmid evidence="5">Plasmid pREB3</plasmid>
    </source>
</reference>
<dbReference type="OrthoDB" id="9787435at2"/>
<keyword evidence="5" id="KW-1185">Reference proteome</keyword>
<dbReference type="EMBL" id="CP000840">
    <property type="protein sequence ID" value="ABW32368.1"/>
    <property type="molecule type" value="Genomic_DNA"/>
</dbReference>
<dbReference type="PANTHER" id="PTHR48106">
    <property type="entry name" value="QUINONE OXIDOREDUCTASE PIG3-RELATED"/>
    <property type="match status" value="1"/>
</dbReference>
<dbReference type="GO" id="GO:0003960">
    <property type="term" value="F:quinone reductase (NADPH) activity"/>
    <property type="evidence" value="ECO:0007669"/>
    <property type="project" value="TreeGrafter"/>
</dbReference>
<feature type="domain" description="Enoyl reductase (ER)" evidence="3">
    <location>
        <begin position="16"/>
        <end position="248"/>
    </location>
</feature>
<dbReference type="GO" id="GO:0005829">
    <property type="term" value="C:cytosol"/>
    <property type="evidence" value="ECO:0007669"/>
    <property type="project" value="TreeGrafter"/>
</dbReference>
<dbReference type="AlphaFoldDB" id="A8ZMF7"/>
<accession>A8ZMF7</accession>
<dbReference type="SUPFAM" id="SSF51735">
    <property type="entry name" value="NAD(P)-binding Rossmann-fold domains"/>
    <property type="match status" value="1"/>
</dbReference>
<dbReference type="Pfam" id="PF08240">
    <property type="entry name" value="ADH_N"/>
    <property type="match status" value="1"/>
</dbReference>
<dbReference type="InterPro" id="IPR020843">
    <property type="entry name" value="ER"/>
</dbReference>
<geneLocation type="plasmid" evidence="4 5">
    <name>pREB3</name>
</geneLocation>
<dbReference type="GO" id="GO:0070402">
    <property type="term" value="F:NADPH binding"/>
    <property type="evidence" value="ECO:0007669"/>
    <property type="project" value="TreeGrafter"/>
</dbReference>
<evidence type="ECO:0000259" key="3">
    <source>
        <dbReference type="SMART" id="SM00829"/>
    </source>
</evidence>
<keyword evidence="4" id="KW-0614">Plasmid</keyword>
<evidence type="ECO:0000256" key="1">
    <source>
        <dbReference type="ARBA" id="ARBA00022857"/>
    </source>
</evidence>
<dbReference type="GO" id="GO:0035925">
    <property type="term" value="F:mRNA 3'-UTR AU-rich region binding"/>
    <property type="evidence" value="ECO:0007669"/>
    <property type="project" value="TreeGrafter"/>
</dbReference>